<gene>
    <name evidence="2" type="ORF">ECPE_LOCUS773</name>
</gene>
<evidence type="ECO:0000259" key="1">
    <source>
        <dbReference type="Pfam" id="PF12146"/>
    </source>
</evidence>
<dbReference type="WBParaSite" id="ECPE_0000077301-mRNA-1">
    <property type="protein sequence ID" value="ECPE_0000077301-mRNA-1"/>
    <property type="gene ID" value="ECPE_0000077301"/>
</dbReference>
<dbReference type="Proteomes" id="UP000272942">
    <property type="component" value="Unassembled WGS sequence"/>
</dbReference>
<accession>A0A183A1D8</accession>
<evidence type="ECO:0000313" key="4">
    <source>
        <dbReference type="WBParaSite" id="ECPE_0000077301-mRNA-1"/>
    </source>
</evidence>
<dbReference type="EMBL" id="UZAN01003142">
    <property type="protein sequence ID" value="VDP28637.1"/>
    <property type="molecule type" value="Genomic_DNA"/>
</dbReference>
<reference evidence="4" key="1">
    <citation type="submission" date="2016-06" db="UniProtKB">
        <authorList>
            <consortium name="WormBaseParasite"/>
        </authorList>
    </citation>
    <scope>IDENTIFICATION</scope>
</reference>
<sequence>MAGFLQSLAHRFGVNILCYDYSGYGASSGQRLEENLYADAEAVLGELQQRFKVPLDRIVLYGQSIGTAPTVELATKYKVGFDTIV</sequence>
<dbReference type="PANTHER" id="PTHR12277:SF81">
    <property type="entry name" value="PROTEIN ABHD13"/>
    <property type="match status" value="1"/>
</dbReference>
<dbReference type="SUPFAM" id="SSF53474">
    <property type="entry name" value="alpha/beta-Hydrolases"/>
    <property type="match status" value="1"/>
</dbReference>
<dbReference type="InterPro" id="IPR022742">
    <property type="entry name" value="Hydrolase_4"/>
</dbReference>
<feature type="domain" description="Serine aminopeptidase S33" evidence="1">
    <location>
        <begin position="11"/>
        <end position="83"/>
    </location>
</feature>
<dbReference type="AlphaFoldDB" id="A0A183A1D8"/>
<dbReference type="Gene3D" id="3.40.50.1820">
    <property type="entry name" value="alpha/beta hydrolase"/>
    <property type="match status" value="1"/>
</dbReference>
<name>A0A183A1D8_9TREM</name>
<evidence type="ECO:0000313" key="3">
    <source>
        <dbReference type="Proteomes" id="UP000272942"/>
    </source>
</evidence>
<dbReference type="OrthoDB" id="446723at2759"/>
<keyword evidence="3" id="KW-1185">Reference proteome</keyword>
<reference evidence="2 3" key="2">
    <citation type="submission" date="2018-11" db="EMBL/GenBank/DDBJ databases">
        <authorList>
            <consortium name="Pathogen Informatics"/>
        </authorList>
    </citation>
    <scope>NUCLEOTIDE SEQUENCE [LARGE SCALE GENOMIC DNA]</scope>
    <source>
        <strain evidence="2 3">Egypt</strain>
    </source>
</reference>
<organism evidence="4">
    <name type="scientific">Echinostoma caproni</name>
    <dbReference type="NCBI Taxonomy" id="27848"/>
    <lineage>
        <taxon>Eukaryota</taxon>
        <taxon>Metazoa</taxon>
        <taxon>Spiralia</taxon>
        <taxon>Lophotrochozoa</taxon>
        <taxon>Platyhelminthes</taxon>
        <taxon>Trematoda</taxon>
        <taxon>Digenea</taxon>
        <taxon>Plagiorchiida</taxon>
        <taxon>Echinostomata</taxon>
        <taxon>Echinostomatoidea</taxon>
        <taxon>Echinostomatidae</taxon>
        <taxon>Echinostoma</taxon>
    </lineage>
</organism>
<dbReference type="Pfam" id="PF12146">
    <property type="entry name" value="Hydrolase_4"/>
    <property type="match status" value="1"/>
</dbReference>
<proteinExistence type="predicted"/>
<protein>
    <submittedName>
        <fullName evidence="4">Hydrolase_4 domain-containing protein</fullName>
    </submittedName>
</protein>
<dbReference type="InterPro" id="IPR029058">
    <property type="entry name" value="AB_hydrolase_fold"/>
</dbReference>
<evidence type="ECO:0000313" key="2">
    <source>
        <dbReference type="EMBL" id="VDP28637.1"/>
    </source>
</evidence>
<dbReference type="PANTHER" id="PTHR12277">
    <property type="entry name" value="ALPHA/BETA HYDROLASE DOMAIN-CONTAINING PROTEIN"/>
    <property type="match status" value="1"/>
</dbReference>